<proteinExistence type="inferred from homology"/>
<evidence type="ECO:0000256" key="1">
    <source>
        <dbReference type="ARBA" id="ARBA00004429"/>
    </source>
</evidence>
<feature type="transmembrane region" description="Helical" evidence="9">
    <location>
        <begin position="240"/>
        <end position="266"/>
    </location>
</feature>
<keyword evidence="2" id="KW-0813">Transport</keyword>
<gene>
    <name evidence="10" type="ORF">A4S15_14030</name>
</gene>
<evidence type="ECO:0000256" key="8">
    <source>
        <dbReference type="ARBA" id="ARBA00035655"/>
    </source>
</evidence>
<evidence type="ECO:0000256" key="3">
    <source>
        <dbReference type="ARBA" id="ARBA00022475"/>
    </source>
</evidence>
<comment type="similarity">
    <text evidence="8">Belongs to the TsuA/YedE (TC 9.B.102) family.</text>
</comment>
<evidence type="ECO:0000256" key="5">
    <source>
        <dbReference type="ARBA" id="ARBA00022692"/>
    </source>
</evidence>
<organism evidence="10 11">
    <name type="scientific">Candidatus Raskinella chloraquaticus</name>
    <dbReference type="NCBI Taxonomy" id="1951219"/>
    <lineage>
        <taxon>Bacteria</taxon>
        <taxon>Pseudomonadati</taxon>
        <taxon>Pseudomonadota</taxon>
        <taxon>Alphaproteobacteria</taxon>
        <taxon>Hyphomicrobiales</taxon>
        <taxon>Phreatobacteraceae</taxon>
        <taxon>Candidatus Raskinella</taxon>
    </lineage>
</organism>
<protein>
    <submittedName>
        <fullName evidence="10">Uncharacterized protein</fullName>
    </submittedName>
</protein>
<feature type="transmembrane region" description="Helical" evidence="9">
    <location>
        <begin position="53"/>
        <end position="72"/>
    </location>
</feature>
<feature type="transmembrane region" description="Helical" evidence="9">
    <location>
        <begin position="132"/>
        <end position="156"/>
    </location>
</feature>
<evidence type="ECO:0000313" key="11">
    <source>
        <dbReference type="Proteomes" id="UP000192872"/>
    </source>
</evidence>
<dbReference type="Pfam" id="PF04143">
    <property type="entry name" value="Sulf_transp"/>
    <property type="match status" value="1"/>
</dbReference>
<evidence type="ECO:0000256" key="9">
    <source>
        <dbReference type="SAM" id="Phobius"/>
    </source>
</evidence>
<keyword evidence="4" id="KW-0997">Cell inner membrane</keyword>
<accession>A0A1W9HRD1</accession>
<dbReference type="InterPro" id="IPR007272">
    <property type="entry name" value="Sulf_transp_TsuA/YedE"/>
</dbReference>
<feature type="transmembrane region" description="Helical" evidence="9">
    <location>
        <begin position="379"/>
        <end position="398"/>
    </location>
</feature>
<evidence type="ECO:0000256" key="2">
    <source>
        <dbReference type="ARBA" id="ARBA00022448"/>
    </source>
</evidence>
<keyword evidence="7 9" id="KW-0472">Membrane</keyword>
<reference evidence="10 11" key="1">
    <citation type="journal article" date="2017" name="Water Res.">
        <title>Comammox in drinking water systems.</title>
        <authorList>
            <person name="Wang Y."/>
            <person name="Ma L."/>
            <person name="Mao Y."/>
            <person name="Jiang X."/>
            <person name="Xia Y."/>
            <person name="Yu K."/>
            <person name="Li B."/>
            <person name="Zhang T."/>
        </authorList>
    </citation>
    <scope>NUCLEOTIDE SEQUENCE [LARGE SCALE GENOMIC DNA]</scope>
    <source>
        <strain evidence="10">SG_bin8</strain>
    </source>
</reference>
<evidence type="ECO:0000256" key="4">
    <source>
        <dbReference type="ARBA" id="ARBA00022519"/>
    </source>
</evidence>
<dbReference type="PANTHER" id="PTHR30574:SF1">
    <property type="entry name" value="SULPHUR TRANSPORT DOMAIN-CONTAINING PROTEIN"/>
    <property type="match status" value="1"/>
</dbReference>
<dbReference type="EMBL" id="LWDL01000030">
    <property type="protein sequence ID" value="OQW49824.1"/>
    <property type="molecule type" value="Genomic_DNA"/>
</dbReference>
<feature type="transmembrane region" description="Helical" evidence="9">
    <location>
        <begin position="29"/>
        <end position="47"/>
    </location>
</feature>
<feature type="transmembrane region" description="Helical" evidence="9">
    <location>
        <begin position="199"/>
        <end position="219"/>
    </location>
</feature>
<dbReference type="PANTHER" id="PTHR30574">
    <property type="entry name" value="INNER MEMBRANE PROTEIN YEDE"/>
    <property type="match status" value="1"/>
</dbReference>
<evidence type="ECO:0000256" key="7">
    <source>
        <dbReference type="ARBA" id="ARBA00023136"/>
    </source>
</evidence>
<dbReference type="AlphaFoldDB" id="A0A1W9HRD1"/>
<sequence>METQFIMSLVDRVVLNNTSPAPRSDINRLVLVASVGALVAVALNAVTVDGGSWRLAALTLVGALLGIVLYRASFGFSNAFRLLLENRDGTGLAAHAIMLALTSVFFFPLIGIGSFLGQPIGGPATPIGITHIFGAILFGIGMQIGGGCASGTLFALGGGNGKLLSTLAGFVIGSTIVATHIGFWWGLPALPATTMMGVFGWQAGLAVQLVLLAAMFVFARRRARLSELDLTARLSWQTLLIGPWPLIWGGIGLALLNVATLIIGGFPWSETSAFMLWGGKIVQAVGIDPSHWDYWVLTGQADQLTASIFADKASVMDLAIILGAAFAAASAGRFDARRGGSNLAWIGALIGGILMGYGARLSNGCNIGAYFSAVAAGDLAGFVWVPAGILGSAIGIRLRPFFDLVEKRQDDAPVC</sequence>
<feature type="transmembrane region" description="Helical" evidence="9">
    <location>
        <begin position="163"/>
        <end position="187"/>
    </location>
</feature>
<keyword evidence="3" id="KW-1003">Cell membrane</keyword>
<comment type="caution">
    <text evidence="10">The sequence shown here is derived from an EMBL/GenBank/DDBJ whole genome shotgun (WGS) entry which is preliminary data.</text>
</comment>
<keyword evidence="5 9" id="KW-0812">Transmembrane</keyword>
<keyword evidence="6 9" id="KW-1133">Transmembrane helix</keyword>
<dbReference type="Proteomes" id="UP000192872">
    <property type="component" value="Unassembled WGS sequence"/>
</dbReference>
<name>A0A1W9HRD1_9HYPH</name>
<dbReference type="STRING" id="1827387.A4S15_14030"/>
<comment type="subcellular location">
    <subcellularLocation>
        <location evidence="1">Cell inner membrane</location>
        <topology evidence="1">Multi-pass membrane protein</topology>
    </subcellularLocation>
</comment>
<feature type="transmembrane region" description="Helical" evidence="9">
    <location>
        <begin position="92"/>
        <end position="112"/>
    </location>
</feature>
<evidence type="ECO:0000256" key="6">
    <source>
        <dbReference type="ARBA" id="ARBA00022989"/>
    </source>
</evidence>
<feature type="transmembrane region" description="Helical" evidence="9">
    <location>
        <begin position="343"/>
        <end position="359"/>
    </location>
</feature>
<dbReference type="GO" id="GO:0005886">
    <property type="term" value="C:plasma membrane"/>
    <property type="evidence" value="ECO:0007669"/>
    <property type="project" value="UniProtKB-SubCell"/>
</dbReference>
<evidence type="ECO:0000313" key="10">
    <source>
        <dbReference type="EMBL" id="OQW49824.1"/>
    </source>
</evidence>
<feature type="transmembrane region" description="Helical" evidence="9">
    <location>
        <begin position="313"/>
        <end position="331"/>
    </location>
</feature>